<organism evidence="1 2">
    <name type="scientific">Araneus ventricosus</name>
    <name type="common">Orbweaver spider</name>
    <name type="synonym">Epeira ventricosa</name>
    <dbReference type="NCBI Taxonomy" id="182803"/>
    <lineage>
        <taxon>Eukaryota</taxon>
        <taxon>Metazoa</taxon>
        <taxon>Ecdysozoa</taxon>
        <taxon>Arthropoda</taxon>
        <taxon>Chelicerata</taxon>
        <taxon>Arachnida</taxon>
        <taxon>Araneae</taxon>
        <taxon>Araneomorphae</taxon>
        <taxon>Entelegynae</taxon>
        <taxon>Araneoidea</taxon>
        <taxon>Araneidae</taxon>
        <taxon>Araneus</taxon>
    </lineage>
</organism>
<dbReference type="EMBL" id="BGPR01054571">
    <property type="protein sequence ID" value="GBO31308.1"/>
    <property type="molecule type" value="Genomic_DNA"/>
</dbReference>
<evidence type="ECO:0000313" key="2">
    <source>
        <dbReference type="Proteomes" id="UP000499080"/>
    </source>
</evidence>
<gene>
    <name evidence="1" type="ORF">AVEN_241635_1</name>
</gene>
<keyword evidence="2" id="KW-1185">Reference proteome</keyword>
<name>A0A4Y2W435_ARAVE</name>
<protein>
    <submittedName>
        <fullName evidence="1">Uncharacterized protein</fullName>
    </submittedName>
</protein>
<proteinExistence type="predicted"/>
<sequence length="128" mass="15029">MALFKHDTTQNAIIKEIQVINERTRVTFPDIVQRDGYNCTPKAMKRSVPFMRPKDEKQTKLESRTMHKGLNSLHEMRCNMFCPARVFVLCSYMHVSYVFVLGFRTHLVITPFQPFQRFKLPGTIGRSF</sequence>
<evidence type="ECO:0000313" key="1">
    <source>
        <dbReference type="EMBL" id="GBO31308.1"/>
    </source>
</evidence>
<reference evidence="1 2" key="1">
    <citation type="journal article" date="2019" name="Sci. Rep.">
        <title>Orb-weaving spider Araneus ventricosus genome elucidates the spidroin gene catalogue.</title>
        <authorList>
            <person name="Kono N."/>
            <person name="Nakamura H."/>
            <person name="Ohtoshi R."/>
            <person name="Moran D.A.P."/>
            <person name="Shinohara A."/>
            <person name="Yoshida Y."/>
            <person name="Fujiwara M."/>
            <person name="Mori M."/>
            <person name="Tomita M."/>
            <person name="Arakawa K."/>
        </authorList>
    </citation>
    <scope>NUCLEOTIDE SEQUENCE [LARGE SCALE GENOMIC DNA]</scope>
</reference>
<comment type="caution">
    <text evidence="1">The sequence shown here is derived from an EMBL/GenBank/DDBJ whole genome shotgun (WGS) entry which is preliminary data.</text>
</comment>
<accession>A0A4Y2W435</accession>
<dbReference type="AlphaFoldDB" id="A0A4Y2W435"/>
<dbReference type="Proteomes" id="UP000499080">
    <property type="component" value="Unassembled WGS sequence"/>
</dbReference>